<dbReference type="Pfam" id="PF01048">
    <property type="entry name" value="PNP_UDP_1"/>
    <property type="match status" value="1"/>
</dbReference>
<dbReference type="SUPFAM" id="SSF53167">
    <property type="entry name" value="Purine and uridine phosphorylases"/>
    <property type="match status" value="1"/>
</dbReference>
<comment type="function">
    <text evidence="3">Catalyzes the reversible phosphorylation of S-methyl-5'-thioadenosine (MTA) to adenine and 5-methylthioribose-1-phosphate. Involved in the breakdown of MTA, a major by-product of polyamine biosynthesis. Responsible for the first step in the methionine salvage pathway after MTA has been generated from S-adenosylmethionine. Has broad substrate specificity with 6-aminopurine nucleosides as preferred substrates.</text>
</comment>
<evidence type="ECO:0000256" key="2">
    <source>
        <dbReference type="ARBA" id="ARBA00022679"/>
    </source>
</evidence>
<comment type="pathway">
    <text evidence="3">Amino-acid biosynthesis; L-methionine biosynthesis via salvage pathway; S-methyl-5-thio-alpha-D-ribose 1-phosphate from S-methyl-5'-thioadenosine (phosphorylase route): step 1/1.</text>
</comment>
<feature type="binding site" evidence="3">
    <location>
        <position position="26"/>
    </location>
    <ligand>
        <name>phosphate</name>
        <dbReference type="ChEBI" id="CHEBI:43474"/>
    </ligand>
</feature>
<feature type="site" description="Important for substrate specificity" evidence="3">
    <location>
        <position position="182"/>
    </location>
</feature>
<dbReference type="NCBIfam" id="NF005876">
    <property type="entry name" value="PRK07823.1"/>
    <property type="match status" value="1"/>
</dbReference>
<comment type="caution">
    <text evidence="5">The sequence shown here is derived from an EMBL/GenBank/DDBJ whole genome shotgun (WGS) entry which is preliminary data.</text>
</comment>
<dbReference type="GO" id="GO:0005829">
    <property type="term" value="C:cytosol"/>
    <property type="evidence" value="ECO:0007669"/>
    <property type="project" value="TreeGrafter"/>
</dbReference>
<dbReference type="PANTHER" id="PTHR42679">
    <property type="entry name" value="S-METHYL-5'-THIOADENOSINE PHOSPHORYLASE"/>
    <property type="match status" value="1"/>
</dbReference>
<accession>M0QE24</accession>
<organism evidence="5 6">
    <name type="scientific">Gordonia soli NBRC 108243</name>
    <dbReference type="NCBI Taxonomy" id="1223545"/>
    <lineage>
        <taxon>Bacteria</taxon>
        <taxon>Bacillati</taxon>
        <taxon>Actinomycetota</taxon>
        <taxon>Actinomycetes</taxon>
        <taxon>Mycobacteriales</taxon>
        <taxon>Gordoniaceae</taxon>
        <taxon>Gordonia</taxon>
    </lineage>
</organism>
<feature type="binding site" evidence="3">
    <location>
        <position position="201"/>
    </location>
    <ligand>
        <name>phosphate</name>
        <dbReference type="ChEBI" id="CHEBI:43474"/>
    </ligand>
</feature>
<dbReference type="GO" id="GO:0017061">
    <property type="term" value="F:S-methyl-5-thioadenosine phosphorylase activity"/>
    <property type="evidence" value="ECO:0007669"/>
    <property type="project" value="UniProtKB-UniRule"/>
</dbReference>
<keyword evidence="3" id="KW-0660">Purine salvage</keyword>
<keyword evidence="2 3" id="KW-0808">Transferase</keyword>
<evidence type="ECO:0000313" key="6">
    <source>
        <dbReference type="Proteomes" id="UP000011666"/>
    </source>
</evidence>
<feature type="binding site" evidence="3">
    <location>
        <begin position="69"/>
        <end position="70"/>
    </location>
    <ligand>
        <name>phosphate</name>
        <dbReference type="ChEBI" id="CHEBI:43474"/>
    </ligand>
</feature>
<dbReference type="InterPro" id="IPR010044">
    <property type="entry name" value="MTAP"/>
</dbReference>
<protein>
    <recommendedName>
        <fullName evidence="3">S-methyl-5'-thioadenosine phosphorylase</fullName>
        <ecNumber evidence="3">2.4.2.28</ecNumber>
    </recommendedName>
    <alternativeName>
        <fullName evidence="3">5'-methylthioadenosine phosphorylase</fullName>
        <shortName evidence="3">MTA phosphorylase</shortName>
        <shortName evidence="3">MTAP</shortName>
    </alternativeName>
</protein>
<dbReference type="OrthoDB" id="1523230at2"/>
<dbReference type="PANTHER" id="PTHR42679:SF2">
    <property type="entry name" value="S-METHYL-5'-THIOADENOSINE PHOSPHORYLASE"/>
    <property type="match status" value="1"/>
</dbReference>
<comment type="subunit">
    <text evidence="3">Homohexamer. Dimer of a homotrimer.</text>
</comment>
<evidence type="ECO:0000256" key="1">
    <source>
        <dbReference type="ARBA" id="ARBA00022676"/>
    </source>
</evidence>
<proteinExistence type="inferred from homology"/>
<sequence length="289" mass="30534">MTTTDTALDGDRAPEHGPAIGIIGGTGLYSFFDDAAATTELDVDTPFGRPSAPLTSGVIAGRRVVFVPRHGRGHEYLPHEVPYRANMWALRASGARRVLGACAVGSLTPRLPAGTIVVPDQLVDRTHGRPQTFFDRSGFPSPDGPVHVSFADPYCPDLRAVLASDGIVDGGTMVVIEGPRFSTRAESRWYAGQGWSLVNMTGHPEAVLARELRLCYATTCLVTDLDAGVDAGGGVTAEEVFAEFRRGLPIFADRLRDAVANLDPGGDCDCAAADHDPDRIVAAGGAVPR</sequence>
<dbReference type="STRING" id="1223545.GS4_03_00230"/>
<feature type="binding site" evidence="3">
    <location>
        <position position="200"/>
    </location>
    <ligand>
        <name>substrate</name>
    </ligand>
</feature>
<reference evidence="5 6" key="1">
    <citation type="submission" date="2013-01" db="EMBL/GenBank/DDBJ databases">
        <title>Whole genome shotgun sequence of Gordonia soli NBRC 108243.</title>
        <authorList>
            <person name="Isaki-Nakamura S."/>
            <person name="Hosoyama A."/>
            <person name="Tsuchikane K."/>
            <person name="Ando Y."/>
            <person name="Baba S."/>
            <person name="Ohji S."/>
            <person name="Hamada M."/>
            <person name="Tamura T."/>
            <person name="Yamazoe A."/>
            <person name="Yamazaki S."/>
            <person name="Fujita N."/>
        </authorList>
    </citation>
    <scope>NUCLEOTIDE SEQUENCE [LARGE SCALE GENOMIC DNA]</scope>
    <source>
        <strain evidence="5 6">NBRC 108243</strain>
    </source>
</reference>
<dbReference type="AlphaFoldDB" id="M0QE24"/>
<dbReference type="CDD" id="cd09010">
    <property type="entry name" value="MTAP_SsMTAPII_like_MTIP"/>
    <property type="match status" value="1"/>
</dbReference>
<dbReference type="InterPro" id="IPR035994">
    <property type="entry name" value="Nucleoside_phosphorylase_sf"/>
</dbReference>
<evidence type="ECO:0000256" key="3">
    <source>
        <dbReference type="HAMAP-Rule" id="MF_01963"/>
    </source>
</evidence>
<dbReference type="GO" id="GO:0006166">
    <property type="term" value="P:purine ribonucleoside salvage"/>
    <property type="evidence" value="ECO:0007669"/>
    <property type="project" value="UniProtKB-KW"/>
</dbReference>
<comment type="similarity">
    <text evidence="3">Belongs to the PNP/MTAP phosphorylase family. MTAP subfamily.</text>
</comment>
<keyword evidence="6" id="KW-1185">Reference proteome</keyword>
<evidence type="ECO:0000259" key="4">
    <source>
        <dbReference type="Pfam" id="PF01048"/>
    </source>
</evidence>
<dbReference type="GO" id="GO:0019509">
    <property type="term" value="P:L-methionine salvage from methylthioadenosine"/>
    <property type="evidence" value="ECO:0007669"/>
    <property type="project" value="UniProtKB-UniRule"/>
</dbReference>
<evidence type="ECO:0000313" key="5">
    <source>
        <dbReference type="EMBL" id="GAC66576.1"/>
    </source>
</evidence>
<dbReference type="EMBL" id="BANX01000003">
    <property type="protein sequence ID" value="GAC66576.1"/>
    <property type="molecule type" value="Genomic_DNA"/>
</dbReference>
<dbReference type="HAMAP" id="MF_01963">
    <property type="entry name" value="MTAP"/>
    <property type="match status" value="1"/>
</dbReference>
<comment type="caution">
    <text evidence="3">Lacks conserved residue(s) required for the propagation of feature annotation.</text>
</comment>
<dbReference type="RefSeq" id="WP_007616928.1">
    <property type="nucleotide sequence ID" value="NZ_BANX01000003.1"/>
</dbReference>
<keyword evidence="1 3" id="KW-0328">Glycosyltransferase</keyword>
<feature type="binding site" evidence="3">
    <location>
        <begin position="224"/>
        <end position="226"/>
    </location>
    <ligand>
        <name>substrate</name>
    </ligand>
</feature>
<comment type="catalytic activity">
    <reaction evidence="3">
        <text>S-methyl-5'-thioadenosine + phosphate = 5-(methylsulfanyl)-alpha-D-ribose 1-phosphate + adenine</text>
        <dbReference type="Rhea" id="RHEA:11852"/>
        <dbReference type="ChEBI" id="CHEBI:16708"/>
        <dbReference type="ChEBI" id="CHEBI:17509"/>
        <dbReference type="ChEBI" id="CHEBI:43474"/>
        <dbReference type="ChEBI" id="CHEBI:58533"/>
        <dbReference type="EC" id="2.4.2.28"/>
    </reaction>
</comment>
<feature type="domain" description="Nucleoside phosphorylase" evidence="4">
    <location>
        <begin position="20"/>
        <end position="242"/>
    </location>
</feature>
<dbReference type="Proteomes" id="UP000011666">
    <property type="component" value="Unassembled WGS sequence"/>
</dbReference>
<name>M0QE24_9ACTN</name>
<gene>
    <name evidence="5" type="primary">mtaP</name>
    <name evidence="3" type="synonym">mtnP</name>
    <name evidence="5" type="ORF">GS4_03_00230</name>
</gene>
<dbReference type="eggNOG" id="COG0005">
    <property type="taxonomic scope" value="Bacteria"/>
</dbReference>
<dbReference type="Gene3D" id="3.40.50.1580">
    <property type="entry name" value="Nucleoside phosphorylase domain"/>
    <property type="match status" value="1"/>
</dbReference>
<dbReference type="EC" id="2.4.2.28" evidence="3"/>
<feature type="site" description="Important for substrate specificity" evidence="3">
    <location>
        <position position="237"/>
    </location>
</feature>
<dbReference type="UniPathway" id="UPA00904">
    <property type="reaction ID" value="UER00873"/>
</dbReference>
<dbReference type="InterPro" id="IPR000845">
    <property type="entry name" value="Nucleoside_phosphorylase_d"/>
</dbReference>